<evidence type="ECO:0000313" key="1">
    <source>
        <dbReference type="EMBL" id="KIK33496.1"/>
    </source>
</evidence>
<proteinExistence type="predicted"/>
<gene>
    <name evidence="1" type="ORF">CY34DRAFT_813568</name>
</gene>
<dbReference type="HOGENOM" id="CLU_2544137_0_0_1"/>
<protein>
    <submittedName>
        <fullName evidence="1">Uncharacterized protein</fullName>
    </submittedName>
</protein>
<reference evidence="2" key="2">
    <citation type="submission" date="2015-01" db="EMBL/GenBank/DDBJ databases">
        <title>Evolutionary Origins and Diversification of the Mycorrhizal Mutualists.</title>
        <authorList>
            <consortium name="DOE Joint Genome Institute"/>
            <consortium name="Mycorrhizal Genomics Consortium"/>
            <person name="Kohler A."/>
            <person name="Kuo A."/>
            <person name="Nagy L.G."/>
            <person name="Floudas D."/>
            <person name="Copeland A."/>
            <person name="Barry K.W."/>
            <person name="Cichocki N."/>
            <person name="Veneault-Fourrey C."/>
            <person name="LaButti K."/>
            <person name="Lindquist E.A."/>
            <person name="Lipzen A."/>
            <person name="Lundell T."/>
            <person name="Morin E."/>
            <person name="Murat C."/>
            <person name="Riley R."/>
            <person name="Ohm R."/>
            <person name="Sun H."/>
            <person name="Tunlid A."/>
            <person name="Henrissat B."/>
            <person name="Grigoriev I.V."/>
            <person name="Hibbett D.S."/>
            <person name="Martin F."/>
        </authorList>
    </citation>
    <scope>NUCLEOTIDE SEQUENCE [LARGE SCALE GENOMIC DNA]</scope>
    <source>
        <strain evidence="2">UH-Slu-Lm8-n1</strain>
    </source>
</reference>
<reference evidence="1 2" key="1">
    <citation type="submission" date="2014-04" db="EMBL/GenBank/DDBJ databases">
        <authorList>
            <consortium name="DOE Joint Genome Institute"/>
            <person name="Kuo A."/>
            <person name="Ruytinx J."/>
            <person name="Rineau F."/>
            <person name="Colpaert J."/>
            <person name="Kohler A."/>
            <person name="Nagy L.G."/>
            <person name="Floudas D."/>
            <person name="Copeland A."/>
            <person name="Barry K.W."/>
            <person name="Cichocki N."/>
            <person name="Veneault-Fourrey C."/>
            <person name="LaButti K."/>
            <person name="Lindquist E.A."/>
            <person name="Lipzen A."/>
            <person name="Lundell T."/>
            <person name="Morin E."/>
            <person name="Murat C."/>
            <person name="Sun H."/>
            <person name="Tunlid A."/>
            <person name="Henrissat B."/>
            <person name="Grigoriev I.V."/>
            <person name="Hibbett D.S."/>
            <person name="Martin F."/>
            <person name="Nordberg H.P."/>
            <person name="Cantor M.N."/>
            <person name="Hua S.X."/>
        </authorList>
    </citation>
    <scope>NUCLEOTIDE SEQUENCE [LARGE SCALE GENOMIC DNA]</scope>
    <source>
        <strain evidence="1 2">UH-Slu-Lm8-n1</strain>
    </source>
</reference>
<dbReference type="AlphaFoldDB" id="A0A0C9ZVV7"/>
<dbReference type="Proteomes" id="UP000054485">
    <property type="component" value="Unassembled WGS sequence"/>
</dbReference>
<name>A0A0C9ZVV7_9AGAM</name>
<evidence type="ECO:0000313" key="2">
    <source>
        <dbReference type="Proteomes" id="UP000054485"/>
    </source>
</evidence>
<keyword evidence="2" id="KW-1185">Reference proteome</keyword>
<sequence>MNLPHPAFTFIAAGVKDYSGHVSIDFSAVTTYHALPLACSLAGMFFDGVTMRVFIDQLLLQFSDSPDGESQLALRTFLAGQDH</sequence>
<accession>A0A0C9ZVV7</accession>
<dbReference type="InParanoid" id="A0A0C9ZVV7"/>
<dbReference type="OrthoDB" id="10579517at2759"/>
<dbReference type="EMBL" id="KN835930">
    <property type="protein sequence ID" value="KIK33496.1"/>
    <property type="molecule type" value="Genomic_DNA"/>
</dbReference>
<organism evidence="1 2">
    <name type="scientific">Suillus luteus UH-Slu-Lm8-n1</name>
    <dbReference type="NCBI Taxonomy" id="930992"/>
    <lineage>
        <taxon>Eukaryota</taxon>
        <taxon>Fungi</taxon>
        <taxon>Dikarya</taxon>
        <taxon>Basidiomycota</taxon>
        <taxon>Agaricomycotina</taxon>
        <taxon>Agaricomycetes</taxon>
        <taxon>Agaricomycetidae</taxon>
        <taxon>Boletales</taxon>
        <taxon>Suillineae</taxon>
        <taxon>Suillaceae</taxon>
        <taxon>Suillus</taxon>
    </lineage>
</organism>